<evidence type="ECO:0000256" key="6">
    <source>
        <dbReference type="PROSITE-ProRule" id="PRU10141"/>
    </source>
</evidence>
<organism evidence="8 9">
    <name type="scientific">Sphagnum jensenii</name>
    <dbReference type="NCBI Taxonomy" id="128206"/>
    <lineage>
        <taxon>Eukaryota</taxon>
        <taxon>Viridiplantae</taxon>
        <taxon>Streptophyta</taxon>
        <taxon>Embryophyta</taxon>
        <taxon>Bryophyta</taxon>
        <taxon>Sphagnophytina</taxon>
        <taxon>Sphagnopsida</taxon>
        <taxon>Sphagnales</taxon>
        <taxon>Sphagnaceae</taxon>
        <taxon>Sphagnum</taxon>
    </lineage>
</organism>
<dbReference type="Gene3D" id="1.10.510.10">
    <property type="entry name" value="Transferase(Phosphotransferase) domain 1"/>
    <property type="match status" value="1"/>
</dbReference>
<dbReference type="EMBL" id="OZ020112">
    <property type="protein sequence ID" value="CAK9265528.1"/>
    <property type="molecule type" value="Genomic_DNA"/>
</dbReference>
<evidence type="ECO:0000256" key="5">
    <source>
        <dbReference type="ARBA" id="ARBA00022840"/>
    </source>
</evidence>
<evidence type="ECO:0000259" key="7">
    <source>
        <dbReference type="PROSITE" id="PS50011"/>
    </source>
</evidence>
<dbReference type="PROSITE" id="PS00108">
    <property type="entry name" value="PROTEIN_KINASE_ST"/>
    <property type="match status" value="1"/>
</dbReference>
<dbReference type="InterPro" id="IPR008271">
    <property type="entry name" value="Ser/Thr_kinase_AS"/>
</dbReference>
<keyword evidence="5 6" id="KW-0067">ATP-binding</keyword>
<evidence type="ECO:0000256" key="4">
    <source>
        <dbReference type="ARBA" id="ARBA00022777"/>
    </source>
</evidence>
<dbReference type="InterPro" id="IPR000719">
    <property type="entry name" value="Prot_kinase_dom"/>
</dbReference>
<dbReference type="PROSITE" id="PS00107">
    <property type="entry name" value="PROTEIN_KINASE_ATP"/>
    <property type="match status" value="1"/>
</dbReference>
<gene>
    <name evidence="8" type="ORF">CSSPJE1EN1_LOCUS11006</name>
</gene>
<name>A0ABP0WII1_9BRYO</name>
<keyword evidence="2" id="KW-0808">Transferase</keyword>
<evidence type="ECO:0000256" key="3">
    <source>
        <dbReference type="ARBA" id="ARBA00022741"/>
    </source>
</evidence>
<feature type="domain" description="Protein kinase" evidence="7">
    <location>
        <begin position="254"/>
        <end position="530"/>
    </location>
</feature>
<keyword evidence="1" id="KW-0723">Serine/threonine-protein kinase</keyword>
<keyword evidence="9" id="KW-1185">Reference proteome</keyword>
<dbReference type="Proteomes" id="UP001497444">
    <property type="component" value="Chromosome 17"/>
</dbReference>
<sequence length="622" mass="70610">MATGLSCALNICKKTREICSPISVEDRTSLVINRQQCMLLSKKLLETQKILERVEHKLSAEGITSSESQNVHQVAQELVHVLKRAQKIVVKDCFCNDQWMVSALRQGGDWKETFGEILYDLFWYMLLLSTIFRKWTFQGHLTPPSWLLQPANCDRKLIEADDNMLLTAARQDQEELKVLLNDLKGNHACDGKRCTGKDISMQCLATQLLNKLEFQDKFQAWPAMEKIKYHEWLHEVDNKLSQWPLVLLVPMQDLHKGILLGEGSYGRVHETIWLGETYAMKTSRHGHMEVLKQEIAAVAGLHHPHIMSLLFCAEEEMKCLYVMERMDMSLAQMLEDRKLSQMSPIRQVELMLQIAEGMNYLHGMDLVHRDLKPGNILVKCDKPGTESSILAPEPFWIAKICDFGNTKAKMESAVYNEQTINIGTTMFMAPELYALELGEEEPEIFHPKKTDVYSFGLLCLAVLIGEPTPFPVTELIPSKTFKDGVREGKRPKLPPNCRSVDLCSLIQQCWDGNPDKRPDFHHICTRLRYIKGLQLLTGEGMFTPDDNVVVNPRMEPPSTSEGISGLPAAIPSRTIVGGRLPWTDTVVVTQMQVSRRMARWATIGETQSRPGLLAVIEKSQTE</sequence>
<dbReference type="SMART" id="SM00220">
    <property type="entry name" value="S_TKc"/>
    <property type="match status" value="1"/>
</dbReference>
<reference evidence="8" key="1">
    <citation type="submission" date="2024-02" db="EMBL/GenBank/DDBJ databases">
        <authorList>
            <consortium name="ELIXIR-Norway"/>
            <consortium name="Elixir Norway"/>
        </authorList>
    </citation>
    <scope>NUCLEOTIDE SEQUENCE</scope>
</reference>
<evidence type="ECO:0000256" key="2">
    <source>
        <dbReference type="ARBA" id="ARBA00022679"/>
    </source>
</evidence>
<evidence type="ECO:0000313" key="8">
    <source>
        <dbReference type="EMBL" id="CAK9265528.1"/>
    </source>
</evidence>
<dbReference type="InterPro" id="IPR011009">
    <property type="entry name" value="Kinase-like_dom_sf"/>
</dbReference>
<dbReference type="InterPro" id="IPR051681">
    <property type="entry name" value="Ser/Thr_Kinases-Pseudokinases"/>
</dbReference>
<dbReference type="PANTHER" id="PTHR44329:SF260">
    <property type="entry name" value="PROTEIN KINASE DOMAIN-CONTAINING PROTEIN"/>
    <property type="match status" value="1"/>
</dbReference>
<proteinExistence type="predicted"/>
<keyword evidence="3 6" id="KW-0547">Nucleotide-binding</keyword>
<accession>A0ABP0WII1</accession>
<dbReference type="PANTHER" id="PTHR44329">
    <property type="entry name" value="SERINE/THREONINE-PROTEIN KINASE TNNI3K-RELATED"/>
    <property type="match status" value="1"/>
</dbReference>
<dbReference type="InterPro" id="IPR001245">
    <property type="entry name" value="Ser-Thr/Tyr_kinase_cat_dom"/>
</dbReference>
<dbReference type="InterPro" id="IPR017441">
    <property type="entry name" value="Protein_kinase_ATP_BS"/>
</dbReference>
<evidence type="ECO:0000313" key="9">
    <source>
        <dbReference type="Proteomes" id="UP001497444"/>
    </source>
</evidence>
<keyword evidence="4" id="KW-0418">Kinase</keyword>
<evidence type="ECO:0000256" key="1">
    <source>
        <dbReference type="ARBA" id="ARBA00022527"/>
    </source>
</evidence>
<dbReference type="SUPFAM" id="SSF56112">
    <property type="entry name" value="Protein kinase-like (PK-like)"/>
    <property type="match status" value="1"/>
</dbReference>
<dbReference type="PROSITE" id="PS50011">
    <property type="entry name" value="PROTEIN_KINASE_DOM"/>
    <property type="match status" value="1"/>
</dbReference>
<feature type="binding site" evidence="6">
    <location>
        <position position="281"/>
    </location>
    <ligand>
        <name>ATP</name>
        <dbReference type="ChEBI" id="CHEBI:30616"/>
    </ligand>
</feature>
<dbReference type="Pfam" id="PF07714">
    <property type="entry name" value="PK_Tyr_Ser-Thr"/>
    <property type="match status" value="1"/>
</dbReference>
<protein>
    <recommendedName>
        <fullName evidence="7">Protein kinase domain-containing protein</fullName>
    </recommendedName>
</protein>